<proteinExistence type="predicted"/>
<comment type="caution">
    <text evidence="2">The sequence shown here is derived from an EMBL/GenBank/DDBJ whole genome shotgun (WGS) entry which is preliminary data.</text>
</comment>
<name>A0A0F9JE50_9ZZZZ</name>
<protein>
    <recommendedName>
        <fullName evidence="1">Putative tail fiber protein gp53-like C-terminal domain-containing protein</fullName>
    </recommendedName>
</protein>
<dbReference type="EMBL" id="LAZR01010272">
    <property type="protein sequence ID" value="KKM67873.1"/>
    <property type="molecule type" value="Genomic_DNA"/>
</dbReference>
<dbReference type="Gene3D" id="2.60.40.3940">
    <property type="match status" value="1"/>
</dbReference>
<dbReference type="InterPro" id="IPR054075">
    <property type="entry name" value="Gp53-like_C"/>
</dbReference>
<feature type="domain" description="Putative tail fiber protein gp53-like C-terminal" evidence="1">
    <location>
        <begin position="206"/>
        <end position="285"/>
    </location>
</feature>
<reference evidence="2" key="1">
    <citation type="journal article" date="2015" name="Nature">
        <title>Complex archaea that bridge the gap between prokaryotes and eukaryotes.</title>
        <authorList>
            <person name="Spang A."/>
            <person name="Saw J.H."/>
            <person name="Jorgensen S.L."/>
            <person name="Zaremba-Niedzwiedzka K."/>
            <person name="Martijn J."/>
            <person name="Lind A.E."/>
            <person name="van Eijk R."/>
            <person name="Schleper C."/>
            <person name="Guy L."/>
            <person name="Ettema T.J."/>
        </authorList>
    </citation>
    <scope>NUCLEOTIDE SEQUENCE</scope>
</reference>
<accession>A0A0F9JE50</accession>
<gene>
    <name evidence="2" type="ORF">LCGC14_1466720</name>
</gene>
<dbReference type="Pfam" id="PF21882">
    <property type="entry name" value="Gp53-like_C"/>
    <property type="match status" value="1"/>
</dbReference>
<sequence>MTEDYDRTKPLDGVLISALPGEIRNVKKLVIGDSAASTGGAARIFFQDAAPTVRYDGSAFDASDNGSLWVDTNSSPDNQFNILTAFGGPAWTPVSDEVIAALLAQINTWALAQTFSVNPVFTEGVVANDAYITARNAADAANIDLIKAGTNDLSTLPDGAEMASNAAPVEDEAITNKKYVDDNEAATKYSVNPMTGDDDSDGTITFPNGMIQKWGKITITTTEQKAVTFAAAFTTKCFQVIVSFGQTDTNSSARSLTAYSISNTGFTVRSNSGTNTICRYFAIGR</sequence>
<organism evidence="2">
    <name type="scientific">marine sediment metagenome</name>
    <dbReference type="NCBI Taxonomy" id="412755"/>
    <lineage>
        <taxon>unclassified sequences</taxon>
        <taxon>metagenomes</taxon>
        <taxon>ecological metagenomes</taxon>
    </lineage>
</organism>
<dbReference type="AlphaFoldDB" id="A0A0F9JE50"/>
<evidence type="ECO:0000259" key="1">
    <source>
        <dbReference type="Pfam" id="PF21882"/>
    </source>
</evidence>
<evidence type="ECO:0000313" key="2">
    <source>
        <dbReference type="EMBL" id="KKM67873.1"/>
    </source>
</evidence>